<evidence type="ECO:0000259" key="3">
    <source>
        <dbReference type="PROSITE" id="PS50206"/>
    </source>
</evidence>
<reference evidence="4" key="2">
    <citation type="submission" date="2019-04" db="EMBL/GenBank/DDBJ databases">
        <authorList>
            <person name="Pasella M."/>
        </authorList>
    </citation>
    <scope>NUCLEOTIDE SEQUENCE</scope>
    <source>
        <strain evidence="4">PD2927</strain>
    </source>
</reference>
<protein>
    <submittedName>
        <fullName evidence="4">Molybdopterin biosynthesis protein</fullName>
    </submittedName>
</protein>
<sequence>MLNPSLYNIHLSQKEYQRYSKHFILDQIGLQGQKRLKQAKILVIGAGGLGCPAMLYLISTGIGTIGIVDEDYIDISNLNRQILYDITNIKYQKNHVAKNKLSIINPNCNVITYTTKLNRNNALEIIKNYDVIIDCTDNFQARYIIDTTCYNLHKIHIYGAVDKFEGQMSVFNYKNKLRYSDIYKYYNTHNIEYGNCNNTGILSSITGIIGILQATEAIKIILGIGQIISGKLLTYNLLNCQMKIVPIYKYNITNKIRYYKNFISNIDYKIYKKSFSKHINHIIIIDIRETYEFKNKHLQYSLNIPLKYLYKNRTINFIKKYFTNKIILIYCTSKARSITCYNILKQNMIKSMIIN</sequence>
<dbReference type="InterPro" id="IPR035985">
    <property type="entry name" value="Ubiquitin-activating_enz"/>
</dbReference>
<dbReference type="GO" id="GO:0004792">
    <property type="term" value="F:thiosulfate-cyanide sulfurtransferase activity"/>
    <property type="evidence" value="ECO:0007669"/>
    <property type="project" value="TreeGrafter"/>
</dbReference>
<dbReference type="AlphaFoldDB" id="A0A4D6WQA2"/>
<dbReference type="Pfam" id="PF00899">
    <property type="entry name" value="ThiF"/>
    <property type="match status" value="1"/>
</dbReference>
<dbReference type="FunFam" id="3.40.50.720:FF:000080">
    <property type="entry name" value="Thiazole biosynthesis adenylyltransferase ThiF"/>
    <property type="match status" value="1"/>
</dbReference>
<dbReference type="EMBL" id="MK814616">
    <property type="protein sequence ID" value="QCI04941.1"/>
    <property type="molecule type" value="Genomic_DNA"/>
</dbReference>
<reference evidence="4" key="1">
    <citation type="journal article" date="2019" name="Mol. Phylogenet. Evol.">
        <title>Morphological evolution and classification of the red algal order Ceramiales inferred using plastid phylogenomics.</title>
        <authorList>
            <person name="Diaz-Tapia P."/>
            <person name="Pasella M.M."/>
            <person name="Verbruggen H."/>
            <person name="Maggs C.A."/>
        </authorList>
    </citation>
    <scope>NUCLEOTIDE SEQUENCE</scope>
    <source>
        <strain evidence="4">PD2927</strain>
    </source>
</reference>
<keyword evidence="2" id="KW-1133">Transmembrane helix</keyword>
<dbReference type="GO" id="GO:0008641">
    <property type="term" value="F:ubiquitin-like modifier activating enzyme activity"/>
    <property type="evidence" value="ECO:0007669"/>
    <property type="project" value="InterPro"/>
</dbReference>
<keyword evidence="2" id="KW-0472">Membrane</keyword>
<dbReference type="Gene3D" id="3.40.50.720">
    <property type="entry name" value="NAD(P)-binding Rossmann-like Domain"/>
    <property type="match status" value="1"/>
</dbReference>
<feature type="transmembrane region" description="Helical" evidence="2">
    <location>
        <begin position="41"/>
        <end position="68"/>
    </location>
</feature>
<geneLocation type="plastid" evidence="4"/>
<dbReference type="Pfam" id="PF00581">
    <property type="entry name" value="Rhodanese"/>
    <property type="match status" value="1"/>
</dbReference>
<dbReference type="InterPro" id="IPR000594">
    <property type="entry name" value="ThiF_NAD_FAD-bd"/>
</dbReference>
<dbReference type="PROSITE" id="PS50206">
    <property type="entry name" value="RHODANESE_3"/>
    <property type="match status" value="1"/>
</dbReference>
<comment type="similarity">
    <text evidence="1">Belongs to the HesA/MoeB/ThiF family.</text>
</comment>
<dbReference type="GO" id="GO:0005737">
    <property type="term" value="C:cytoplasm"/>
    <property type="evidence" value="ECO:0007669"/>
    <property type="project" value="TreeGrafter"/>
</dbReference>
<dbReference type="SUPFAM" id="SSF69572">
    <property type="entry name" value="Activating enzymes of the ubiquitin-like proteins"/>
    <property type="match status" value="1"/>
</dbReference>
<organism evidence="4">
    <name type="scientific">Callithamnion tetricum</name>
    <dbReference type="NCBI Taxonomy" id="193179"/>
    <lineage>
        <taxon>Eukaryota</taxon>
        <taxon>Rhodophyta</taxon>
        <taxon>Florideophyceae</taxon>
        <taxon>Rhodymeniophycidae</taxon>
        <taxon>Ceramiales</taxon>
        <taxon>Callithamniaceae</taxon>
        <taxon>Callithamnion</taxon>
    </lineage>
</organism>
<dbReference type="PANTHER" id="PTHR10953:SF102">
    <property type="entry name" value="ADENYLYLTRANSFERASE AND SULFURTRANSFERASE MOCS3"/>
    <property type="match status" value="1"/>
</dbReference>
<dbReference type="CDD" id="cd00757">
    <property type="entry name" value="ThiF_MoeB_HesA_family"/>
    <property type="match status" value="1"/>
</dbReference>
<gene>
    <name evidence="4" type="primary">moeB</name>
</gene>
<keyword evidence="2" id="KW-0812">Transmembrane</keyword>
<dbReference type="InterPro" id="IPR001763">
    <property type="entry name" value="Rhodanese-like_dom"/>
</dbReference>
<dbReference type="CDD" id="cd00158">
    <property type="entry name" value="RHOD"/>
    <property type="match status" value="1"/>
</dbReference>
<dbReference type="Gene3D" id="3.40.250.10">
    <property type="entry name" value="Rhodanese-like domain"/>
    <property type="match status" value="1"/>
</dbReference>
<feature type="domain" description="Rhodanese" evidence="3">
    <location>
        <begin position="278"/>
        <end position="346"/>
    </location>
</feature>
<dbReference type="InterPro" id="IPR045886">
    <property type="entry name" value="ThiF/MoeB/HesA"/>
</dbReference>
<evidence type="ECO:0000313" key="4">
    <source>
        <dbReference type="EMBL" id="QCI04941.1"/>
    </source>
</evidence>
<name>A0A4D6WQA2_9FLOR</name>
<dbReference type="PANTHER" id="PTHR10953">
    <property type="entry name" value="UBIQUITIN-ACTIVATING ENZYME E1"/>
    <property type="match status" value="1"/>
</dbReference>
<evidence type="ECO:0000256" key="1">
    <source>
        <dbReference type="ARBA" id="ARBA00009919"/>
    </source>
</evidence>
<proteinExistence type="inferred from homology"/>
<dbReference type="GO" id="GO:0016779">
    <property type="term" value="F:nucleotidyltransferase activity"/>
    <property type="evidence" value="ECO:0007669"/>
    <property type="project" value="TreeGrafter"/>
</dbReference>
<dbReference type="InterPro" id="IPR036873">
    <property type="entry name" value="Rhodanese-like_dom_sf"/>
</dbReference>
<keyword evidence="4" id="KW-0934">Plastid</keyword>
<evidence type="ECO:0000256" key="2">
    <source>
        <dbReference type="SAM" id="Phobius"/>
    </source>
</evidence>
<accession>A0A4D6WQA2</accession>